<dbReference type="InterPro" id="IPR036390">
    <property type="entry name" value="WH_DNA-bd_sf"/>
</dbReference>
<gene>
    <name evidence="3" type="ORF">DM813_23385</name>
</gene>
<dbReference type="Pfam" id="PF13847">
    <property type="entry name" value="Methyltransf_31"/>
    <property type="match status" value="1"/>
</dbReference>
<accession>A0A443ZJY8</accession>
<dbReference type="Gene3D" id="1.10.10.10">
    <property type="entry name" value="Winged helix-like DNA-binding domain superfamily/Winged helix DNA-binding domain"/>
    <property type="match status" value="1"/>
</dbReference>
<comment type="caution">
    <text evidence="3">The sequence shown here is derived from an EMBL/GenBank/DDBJ whole genome shotgun (WGS) entry which is preliminary data.</text>
</comment>
<dbReference type="STRING" id="237609.PSAKL28_28590"/>
<evidence type="ECO:0000313" key="4">
    <source>
        <dbReference type="Proteomes" id="UP000288983"/>
    </source>
</evidence>
<feature type="domain" description="S-adenosylmethionine-dependent methyltransferase Rv2258c-like winged HTH" evidence="2">
    <location>
        <begin position="26"/>
        <end position="90"/>
    </location>
</feature>
<keyword evidence="3" id="KW-0808">Transferase</keyword>
<dbReference type="InterPro" id="IPR025714">
    <property type="entry name" value="Methyltranfer_dom"/>
</dbReference>
<dbReference type="SUPFAM" id="SSF53335">
    <property type="entry name" value="S-adenosyl-L-methionine-dependent methyltransferases"/>
    <property type="match status" value="1"/>
</dbReference>
<evidence type="ECO:0000313" key="3">
    <source>
        <dbReference type="EMBL" id="RWU19252.1"/>
    </source>
</evidence>
<proteinExistence type="predicted"/>
<dbReference type="InterPro" id="IPR036388">
    <property type="entry name" value="WH-like_DNA-bd_sf"/>
</dbReference>
<feature type="domain" description="Methyltransferase" evidence="1">
    <location>
        <begin position="168"/>
        <end position="282"/>
    </location>
</feature>
<dbReference type="InterPro" id="IPR029063">
    <property type="entry name" value="SAM-dependent_MTases_sf"/>
</dbReference>
<name>A0A443ZJY8_9PSED</name>
<dbReference type="Pfam" id="PF21320">
    <property type="entry name" value="WHD_Rv2258c"/>
    <property type="match status" value="1"/>
</dbReference>
<dbReference type="EMBL" id="QJRG01000048">
    <property type="protein sequence ID" value="RWU19252.1"/>
    <property type="molecule type" value="Genomic_DNA"/>
</dbReference>
<dbReference type="Proteomes" id="UP000288983">
    <property type="component" value="Unassembled WGS sequence"/>
</dbReference>
<dbReference type="OrthoDB" id="9801363at2"/>
<dbReference type="GO" id="GO:0032259">
    <property type="term" value="P:methylation"/>
    <property type="evidence" value="ECO:0007669"/>
    <property type="project" value="UniProtKB-KW"/>
</dbReference>
<dbReference type="CDD" id="cd02440">
    <property type="entry name" value="AdoMet_MTases"/>
    <property type="match status" value="1"/>
</dbReference>
<dbReference type="InterPro" id="IPR053173">
    <property type="entry name" value="SAM-binding_MTase"/>
</dbReference>
<dbReference type="InterPro" id="IPR048711">
    <property type="entry name" value="WHD_Rv2258c"/>
</dbReference>
<evidence type="ECO:0000259" key="2">
    <source>
        <dbReference type="Pfam" id="PF21320"/>
    </source>
</evidence>
<evidence type="ECO:0000259" key="1">
    <source>
        <dbReference type="Pfam" id="PF13847"/>
    </source>
</evidence>
<sequence>MDEAKLNDFMGKLVNDMGAAALLANLILGDELGLYRAMADSQFITPETLAEKTGCNARLLREWLSAQAASGYMEHQDGRFRLPEEQALALAIEDSPVYVAGGASVIAALYHDKDKLVAAMRGDGALPWGDHHPCMFSGTERFFRPGYRAHLVAEWLPTLTGAVGKLQAGAKVADVGCGHGASTVIMAQAFPASTFYGYDYHAPSITVSSQRAVEGGVAGRTQFIQASAKDFPGRDFDLICYFDCLHDMGDPVGAARHAFDALKADGSVLLVEPFAHDSLDENSTPVGRLFYAASTFICTPNSLSQEVGLGLGAQAGEARLRAVFEQAGFKHFRRATETPFNLILEARKQ</sequence>
<keyword evidence="3" id="KW-0489">Methyltransferase</keyword>
<dbReference type="SUPFAM" id="SSF46785">
    <property type="entry name" value="Winged helix' DNA-binding domain"/>
    <property type="match status" value="1"/>
</dbReference>
<protein>
    <submittedName>
        <fullName evidence="3">SAM-dependent methyltransferase</fullName>
    </submittedName>
</protein>
<dbReference type="RefSeq" id="WP_128325738.1">
    <property type="nucleotide sequence ID" value="NZ_QJRG01000048.1"/>
</dbReference>
<organism evidence="3 4">
    <name type="scientific">Pseudomonas alkylphenolica</name>
    <dbReference type="NCBI Taxonomy" id="237609"/>
    <lineage>
        <taxon>Bacteria</taxon>
        <taxon>Pseudomonadati</taxon>
        <taxon>Pseudomonadota</taxon>
        <taxon>Gammaproteobacteria</taxon>
        <taxon>Pseudomonadales</taxon>
        <taxon>Pseudomonadaceae</taxon>
        <taxon>Pseudomonas</taxon>
    </lineage>
</organism>
<reference evidence="3 4" key="1">
    <citation type="submission" date="2018-06" db="EMBL/GenBank/DDBJ databases">
        <title>Bacteria isolated from soil of Wuhan.</title>
        <authorList>
            <person name="Wei X."/>
            <person name="Chunhua H."/>
        </authorList>
    </citation>
    <scope>NUCLEOTIDE SEQUENCE [LARGE SCALE GENOMIC DNA]</scope>
    <source>
        <strain evidence="4">xwS2</strain>
    </source>
</reference>
<dbReference type="PANTHER" id="PTHR45128:SF2">
    <property type="entry name" value="METHYLTRANSFERASE DOMAIN-CONTAINING PROTEIN"/>
    <property type="match status" value="1"/>
</dbReference>
<dbReference type="PANTHER" id="PTHR45128">
    <property type="entry name" value="METHYLTRANSFERASE TYPE 11"/>
    <property type="match status" value="1"/>
</dbReference>
<dbReference type="GO" id="GO:0008168">
    <property type="term" value="F:methyltransferase activity"/>
    <property type="evidence" value="ECO:0007669"/>
    <property type="project" value="UniProtKB-KW"/>
</dbReference>
<dbReference type="Gene3D" id="3.40.50.150">
    <property type="entry name" value="Vaccinia Virus protein VP39"/>
    <property type="match status" value="1"/>
</dbReference>
<dbReference type="AlphaFoldDB" id="A0A443ZJY8"/>